<dbReference type="Gene3D" id="1.20.1070.10">
    <property type="entry name" value="Rhodopsin 7-helix transmembrane proteins"/>
    <property type="match status" value="1"/>
</dbReference>
<evidence type="ECO:0000256" key="7">
    <source>
        <dbReference type="ARBA" id="ARBA00023170"/>
    </source>
</evidence>
<dbReference type="PROSITE" id="PS50262">
    <property type="entry name" value="G_PROTEIN_RECEP_F1_2"/>
    <property type="match status" value="1"/>
</dbReference>
<feature type="transmembrane region" description="Helical" evidence="11">
    <location>
        <begin position="159"/>
        <end position="180"/>
    </location>
</feature>
<keyword evidence="2" id="KW-1003">Cell membrane</keyword>
<evidence type="ECO:0000259" key="12">
    <source>
        <dbReference type="PROSITE" id="PS50262"/>
    </source>
</evidence>
<keyword evidence="6 11" id="KW-0472">Membrane</keyword>
<dbReference type="InParanoid" id="A7SSY9"/>
<dbReference type="HOGENOM" id="CLU_009579_11_5_1"/>
<feature type="transmembrane region" description="Helical" evidence="11">
    <location>
        <begin position="130"/>
        <end position="153"/>
    </location>
</feature>
<evidence type="ECO:0000256" key="6">
    <source>
        <dbReference type="ARBA" id="ARBA00023136"/>
    </source>
</evidence>
<dbReference type="SMART" id="SM01381">
    <property type="entry name" value="7TM_GPCR_Srsx"/>
    <property type="match status" value="1"/>
</dbReference>
<dbReference type="KEGG" id="nve:5504348"/>
<organism evidence="13 14">
    <name type="scientific">Nematostella vectensis</name>
    <name type="common">Starlet sea anemone</name>
    <dbReference type="NCBI Taxonomy" id="45351"/>
    <lineage>
        <taxon>Eukaryota</taxon>
        <taxon>Metazoa</taxon>
        <taxon>Cnidaria</taxon>
        <taxon>Anthozoa</taxon>
        <taxon>Hexacorallia</taxon>
        <taxon>Actiniaria</taxon>
        <taxon>Edwardsiidae</taxon>
        <taxon>Nematostella</taxon>
    </lineage>
</organism>
<evidence type="ECO:0000256" key="3">
    <source>
        <dbReference type="ARBA" id="ARBA00022692"/>
    </source>
</evidence>
<feature type="compositionally biased region" description="Polar residues" evidence="10">
    <location>
        <begin position="310"/>
        <end position="324"/>
    </location>
</feature>
<keyword evidence="8" id="KW-0325">Glycoprotein</keyword>
<dbReference type="OrthoDB" id="5979454at2759"/>
<dbReference type="PhylomeDB" id="A7SSY9"/>
<keyword evidence="7" id="KW-0675">Receptor</keyword>
<evidence type="ECO:0000256" key="4">
    <source>
        <dbReference type="ARBA" id="ARBA00022989"/>
    </source>
</evidence>
<proteinExistence type="predicted"/>
<evidence type="ECO:0000313" key="14">
    <source>
        <dbReference type="Proteomes" id="UP000001593"/>
    </source>
</evidence>
<accession>A7SSY9</accession>
<protein>
    <recommendedName>
        <fullName evidence="12">G-protein coupled receptors family 1 profile domain-containing protein</fullName>
    </recommendedName>
</protein>
<evidence type="ECO:0000256" key="11">
    <source>
        <dbReference type="SAM" id="Phobius"/>
    </source>
</evidence>
<keyword evidence="3 11" id="KW-0812">Transmembrane</keyword>
<dbReference type="PANTHER" id="PTHR24246:SF27">
    <property type="entry name" value="ADENOSINE RECEPTOR, ISOFORM A"/>
    <property type="match status" value="1"/>
</dbReference>
<feature type="transmembrane region" description="Helical" evidence="11">
    <location>
        <begin position="216"/>
        <end position="238"/>
    </location>
</feature>
<evidence type="ECO:0000256" key="10">
    <source>
        <dbReference type="SAM" id="MobiDB-lite"/>
    </source>
</evidence>
<dbReference type="Pfam" id="PF00001">
    <property type="entry name" value="7tm_1"/>
    <property type="match status" value="1"/>
</dbReference>
<dbReference type="InterPro" id="IPR017452">
    <property type="entry name" value="GPCR_Rhodpsn_7TM"/>
</dbReference>
<evidence type="ECO:0000313" key="13">
    <source>
        <dbReference type="EMBL" id="EDO33174.1"/>
    </source>
</evidence>
<dbReference type="PANTHER" id="PTHR24246">
    <property type="entry name" value="OLFACTORY RECEPTOR AND ADENOSINE RECEPTOR"/>
    <property type="match status" value="1"/>
</dbReference>
<name>A7SSY9_NEMVE</name>
<dbReference type="CDD" id="cd00637">
    <property type="entry name" value="7tm_classA_rhodopsin-like"/>
    <property type="match status" value="1"/>
</dbReference>
<evidence type="ECO:0000256" key="1">
    <source>
        <dbReference type="ARBA" id="ARBA00004651"/>
    </source>
</evidence>
<feature type="region of interest" description="Disordered" evidence="10">
    <location>
        <begin position="310"/>
        <end position="338"/>
    </location>
</feature>
<reference evidence="13 14" key="1">
    <citation type="journal article" date="2007" name="Science">
        <title>Sea anemone genome reveals ancestral eumetazoan gene repertoire and genomic organization.</title>
        <authorList>
            <person name="Putnam N.H."/>
            <person name="Srivastava M."/>
            <person name="Hellsten U."/>
            <person name="Dirks B."/>
            <person name="Chapman J."/>
            <person name="Salamov A."/>
            <person name="Terry A."/>
            <person name="Shapiro H."/>
            <person name="Lindquist E."/>
            <person name="Kapitonov V.V."/>
            <person name="Jurka J."/>
            <person name="Genikhovich G."/>
            <person name="Grigoriev I.V."/>
            <person name="Lucas S.M."/>
            <person name="Steele R.E."/>
            <person name="Finnerty J.R."/>
            <person name="Technau U."/>
            <person name="Martindale M.Q."/>
            <person name="Rokhsar D.S."/>
        </authorList>
    </citation>
    <scope>NUCLEOTIDE SEQUENCE [LARGE SCALE GENOMIC DNA]</scope>
    <source>
        <strain evidence="14">CH2 X CH6</strain>
    </source>
</reference>
<evidence type="ECO:0000256" key="8">
    <source>
        <dbReference type="ARBA" id="ARBA00023180"/>
    </source>
</evidence>
<comment type="subcellular location">
    <subcellularLocation>
        <location evidence="1">Cell membrane</location>
        <topology evidence="1">Multi-pass membrane protein</topology>
    </subcellularLocation>
</comment>
<dbReference type="GO" id="GO:0007186">
    <property type="term" value="P:G protein-coupled receptor signaling pathway"/>
    <property type="evidence" value="ECO:0000318"/>
    <property type="project" value="GO_Central"/>
</dbReference>
<sequence>MFYAGYWFNTSLKSAILYMFISVFTVSGNAFVILVFILDPYKQLRTLQNYYIFSLSCSDMLMGLAAEPLLIATYWHYENTAENSLFLAHYLFAIISGVSSLMNMAALSVFRCIAIKMPFTHYKVITRRRVIISIMLLWMFSVQFSAVPLLGWRGRYYQLYLYGVGCVAPSIVICCAYFGIFRAIKQHSSSLQRAGTIKHHALKAVVTREKATAKTLLIILGVFLAFWGPFLLVDFLMVQFPSLREDGTIHLARDITLTFTYFSSGINPVLYAWRVNQFRRAFIRLCCCGRHQRVMRRFMDTSFIPPANSNYNSGGTMDTPSTRSKAIRRRDNGITTRL</sequence>
<dbReference type="InterPro" id="IPR000276">
    <property type="entry name" value="GPCR_Rhodpsn"/>
</dbReference>
<feature type="domain" description="G-protein coupled receptors family 1 profile" evidence="12">
    <location>
        <begin position="28"/>
        <end position="271"/>
    </location>
</feature>
<keyword evidence="5" id="KW-0297">G-protein coupled receptor</keyword>
<dbReference type="AlphaFoldDB" id="A7SSY9"/>
<dbReference type="eggNOG" id="KOG3656">
    <property type="taxonomic scope" value="Eukaryota"/>
</dbReference>
<evidence type="ECO:0000256" key="9">
    <source>
        <dbReference type="ARBA" id="ARBA00023224"/>
    </source>
</evidence>
<dbReference type="GO" id="GO:0005886">
    <property type="term" value="C:plasma membrane"/>
    <property type="evidence" value="ECO:0000318"/>
    <property type="project" value="GO_Central"/>
</dbReference>
<evidence type="ECO:0000256" key="2">
    <source>
        <dbReference type="ARBA" id="ARBA00022475"/>
    </source>
</evidence>
<feature type="transmembrane region" description="Helical" evidence="11">
    <location>
        <begin position="258"/>
        <end position="275"/>
    </location>
</feature>
<dbReference type="STRING" id="45351.A7SSY9"/>
<dbReference type="GO" id="GO:0001609">
    <property type="term" value="F:G protein-coupled adenosine receptor activity"/>
    <property type="evidence" value="ECO:0000318"/>
    <property type="project" value="GO_Central"/>
</dbReference>
<feature type="transmembrane region" description="Helical" evidence="11">
    <location>
        <begin position="50"/>
        <end position="75"/>
    </location>
</feature>
<dbReference type="SUPFAM" id="SSF81321">
    <property type="entry name" value="Family A G protein-coupled receptor-like"/>
    <property type="match status" value="1"/>
</dbReference>
<dbReference type="EMBL" id="DS469786">
    <property type="protein sequence ID" value="EDO33174.1"/>
    <property type="molecule type" value="Genomic_DNA"/>
</dbReference>
<evidence type="ECO:0000256" key="5">
    <source>
        <dbReference type="ARBA" id="ARBA00023040"/>
    </source>
</evidence>
<dbReference type="Proteomes" id="UP000001593">
    <property type="component" value="Unassembled WGS sequence"/>
</dbReference>
<feature type="transmembrane region" description="Helical" evidence="11">
    <location>
        <begin position="15"/>
        <end position="38"/>
    </location>
</feature>
<keyword evidence="4 11" id="KW-1133">Transmembrane helix</keyword>
<feature type="transmembrane region" description="Helical" evidence="11">
    <location>
        <begin position="87"/>
        <end position="110"/>
    </location>
</feature>
<dbReference type="PRINTS" id="PR00237">
    <property type="entry name" value="GPCRRHODOPSN"/>
</dbReference>
<keyword evidence="9" id="KW-0807">Transducer</keyword>
<gene>
    <name evidence="13" type="ORF">NEMVEDRAFT_v1g216997</name>
</gene>
<keyword evidence="14" id="KW-1185">Reference proteome</keyword>